<dbReference type="Proteomes" id="UP001519272">
    <property type="component" value="Unassembled WGS sequence"/>
</dbReference>
<proteinExistence type="inferred from homology"/>
<dbReference type="CDD" id="cd11386">
    <property type="entry name" value="MCP_signal"/>
    <property type="match status" value="1"/>
</dbReference>
<dbReference type="InterPro" id="IPR004089">
    <property type="entry name" value="MCPsignal_dom"/>
</dbReference>
<evidence type="ECO:0000256" key="1">
    <source>
        <dbReference type="ARBA" id="ARBA00004236"/>
    </source>
</evidence>
<dbReference type="EMBL" id="JAGGKG010000007">
    <property type="protein sequence ID" value="MBP1905117.1"/>
    <property type="molecule type" value="Genomic_DNA"/>
</dbReference>
<dbReference type="SMART" id="SM00304">
    <property type="entry name" value="HAMP"/>
    <property type="match status" value="1"/>
</dbReference>
<dbReference type="PROSITE" id="PS50885">
    <property type="entry name" value="HAMP"/>
    <property type="match status" value="1"/>
</dbReference>
<keyword evidence="4 6" id="KW-0807">Transducer</keyword>
<evidence type="ECO:0000259" key="8">
    <source>
        <dbReference type="PROSITE" id="PS50111"/>
    </source>
</evidence>
<comment type="subcellular location">
    <subcellularLocation>
        <location evidence="1">Cell membrane</location>
    </subcellularLocation>
</comment>
<feature type="transmembrane region" description="Helical" evidence="7">
    <location>
        <begin position="196"/>
        <end position="219"/>
    </location>
</feature>
<dbReference type="Gene3D" id="6.10.340.10">
    <property type="match status" value="1"/>
</dbReference>
<evidence type="ECO:0000256" key="3">
    <source>
        <dbReference type="ARBA" id="ARBA00023136"/>
    </source>
</evidence>
<dbReference type="PANTHER" id="PTHR32089">
    <property type="entry name" value="METHYL-ACCEPTING CHEMOTAXIS PROTEIN MCPB"/>
    <property type="match status" value="1"/>
</dbReference>
<evidence type="ECO:0000256" key="2">
    <source>
        <dbReference type="ARBA" id="ARBA00022475"/>
    </source>
</evidence>
<sequence length="578" mass="62982">MFKIKSFKPFKFLKLKRPRFKQSISHKFMTTFTVVLVLSSLLFSISFYYVAMGIISENVLPQFDNVLTTSSKDIYKNLDTTAAQQLSSGSENSRFKVESYLTKSVENFGLDTAYIIQYQDDIATVIAKDEKSAMKPGDKLEIQNALKSSLKGKLQISPLYRDDFGSHKTSYTAIPGSSLILAVGMDGTFIEKKQDLIFSICLWITILIVVIGMVIAYFSSNRITKSIKKLVTVTEQMATGDFSNTIEVKGKDEIAQLGQSFIVMTEQLKNMIAQVRNTSHAVADGAHELIQSTNTFTTTLEHSNELAQRVQQGSTTIASASVDNARAMEEISQGIQSIAVACTDVTEQIAIASSEAITGNELSATAITQMQHVKQSADISLNFISVLGERANSIAQVVYKISEITKQINILALNAAIEAVRAGEHGKGFSVVAEEVRVLAAQSRQATNEIGEYLASIQEESLQSVSAMKNVTEEVEEGAQLVEQAGHAFEKLAGLIESINSAIHAVSASTQQVSAGSQEVTASVEESATITSQSLDGMQEITENSDRQLAEMELHAETVVMLQKQAASLNEAILKFKV</sequence>
<accession>A0ABS4FRB9</accession>
<dbReference type="CDD" id="cd06225">
    <property type="entry name" value="HAMP"/>
    <property type="match status" value="1"/>
</dbReference>
<reference evidence="10 11" key="1">
    <citation type="submission" date="2021-03" db="EMBL/GenBank/DDBJ databases">
        <title>Genomic Encyclopedia of Type Strains, Phase IV (KMG-IV): sequencing the most valuable type-strain genomes for metagenomic binning, comparative biology and taxonomic classification.</title>
        <authorList>
            <person name="Goeker M."/>
        </authorList>
    </citation>
    <scope>NUCLEOTIDE SEQUENCE [LARGE SCALE GENOMIC DNA]</scope>
    <source>
        <strain evidence="10 11">DSM 14349</strain>
    </source>
</reference>
<dbReference type="PROSITE" id="PS50111">
    <property type="entry name" value="CHEMOTAXIS_TRANSDUC_2"/>
    <property type="match status" value="1"/>
</dbReference>
<evidence type="ECO:0000256" key="7">
    <source>
        <dbReference type="SAM" id="Phobius"/>
    </source>
</evidence>
<dbReference type="PANTHER" id="PTHR32089:SF112">
    <property type="entry name" value="LYSOZYME-LIKE PROTEIN-RELATED"/>
    <property type="match status" value="1"/>
</dbReference>
<protein>
    <submittedName>
        <fullName evidence="10">Methyl-accepting chemotaxis protein</fullName>
    </submittedName>
</protein>
<comment type="similarity">
    <text evidence="5">Belongs to the methyl-accepting chemotaxis (MCP) protein family.</text>
</comment>
<dbReference type="RefSeq" id="WP_210088761.1">
    <property type="nucleotide sequence ID" value="NZ_JAGGKG010000007.1"/>
</dbReference>
<evidence type="ECO:0000259" key="9">
    <source>
        <dbReference type="PROSITE" id="PS50885"/>
    </source>
</evidence>
<keyword evidence="2" id="KW-1003">Cell membrane</keyword>
<comment type="caution">
    <text evidence="10">The sequence shown here is derived from an EMBL/GenBank/DDBJ whole genome shotgun (WGS) entry which is preliminary data.</text>
</comment>
<organism evidence="10 11">
    <name type="scientific">Paenibacillus turicensis</name>
    <dbReference type="NCBI Taxonomy" id="160487"/>
    <lineage>
        <taxon>Bacteria</taxon>
        <taxon>Bacillati</taxon>
        <taxon>Bacillota</taxon>
        <taxon>Bacilli</taxon>
        <taxon>Bacillales</taxon>
        <taxon>Paenibacillaceae</taxon>
        <taxon>Paenibacillus</taxon>
    </lineage>
</organism>
<keyword evidence="7" id="KW-0812">Transmembrane</keyword>
<dbReference type="Pfam" id="PF00672">
    <property type="entry name" value="HAMP"/>
    <property type="match status" value="1"/>
</dbReference>
<dbReference type="Gene3D" id="1.10.287.950">
    <property type="entry name" value="Methyl-accepting chemotaxis protein"/>
    <property type="match status" value="1"/>
</dbReference>
<keyword evidence="3 7" id="KW-0472">Membrane</keyword>
<evidence type="ECO:0000256" key="4">
    <source>
        <dbReference type="ARBA" id="ARBA00023224"/>
    </source>
</evidence>
<dbReference type="Pfam" id="PF00015">
    <property type="entry name" value="MCPsignal"/>
    <property type="match status" value="1"/>
</dbReference>
<keyword evidence="11" id="KW-1185">Reference proteome</keyword>
<keyword evidence="7" id="KW-1133">Transmembrane helix</keyword>
<evidence type="ECO:0000256" key="5">
    <source>
        <dbReference type="ARBA" id="ARBA00029447"/>
    </source>
</evidence>
<dbReference type="SMART" id="SM00283">
    <property type="entry name" value="MA"/>
    <property type="match status" value="1"/>
</dbReference>
<name>A0ABS4FRB9_9BACL</name>
<evidence type="ECO:0000256" key="6">
    <source>
        <dbReference type="PROSITE-ProRule" id="PRU00284"/>
    </source>
</evidence>
<evidence type="ECO:0000313" key="11">
    <source>
        <dbReference type="Proteomes" id="UP001519272"/>
    </source>
</evidence>
<gene>
    <name evidence="10" type="ORF">J2Z32_001745</name>
</gene>
<dbReference type="InterPro" id="IPR003660">
    <property type="entry name" value="HAMP_dom"/>
</dbReference>
<feature type="domain" description="Methyl-accepting transducer" evidence="8">
    <location>
        <begin position="292"/>
        <end position="528"/>
    </location>
</feature>
<dbReference type="SUPFAM" id="SSF58104">
    <property type="entry name" value="Methyl-accepting chemotaxis protein (MCP) signaling domain"/>
    <property type="match status" value="1"/>
</dbReference>
<evidence type="ECO:0000313" key="10">
    <source>
        <dbReference type="EMBL" id="MBP1905117.1"/>
    </source>
</evidence>
<feature type="domain" description="HAMP" evidence="9">
    <location>
        <begin position="221"/>
        <end position="273"/>
    </location>
</feature>